<reference evidence="1" key="1">
    <citation type="journal article" date="2015" name="Nature">
        <title>Complex archaea that bridge the gap between prokaryotes and eukaryotes.</title>
        <authorList>
            <person name="Spang A."/>
            <person name="Saw J.H."/>
            <person name="Jorgensen S.L."/>
            <person name="Zaremba-Niedzwiedzka K."/>
            <person name="Martijn J."/>
            <person name="Lind A.E."/>
            <person name="van Eijk R."/>
            <person name="Schleper C."/>
            <person name="Guy L."/>
            <person name="Ettema T.J."/>
        </authorList>
    </citation>
    <scope>NUCLEOTIDE SEQUENCE</scope>
</reference>
<gene>
    <name evidence="1" type="ORF">LCGC14_2900050</name>
</gene>
<organism evidence="1">
    <name type="scientific">marine sediment metagenome</name>
    <dbReference type="NCBI Taxonomy" id="412755"/>
    <lineage>
        <taxon>unclassified sequences</taxon>
        <taxon>metagenomes</taxon>
        <taxon>ecological metagenomes</taxon>
    </lineage>
</organism>
<accession>A0A0F9A2H3</accession>
<dbReference type="InterPro" id="IPR058007">
    <property type="entry name" value="Gp5.9"/>
</dbReference>
<dbReference type="EMBL" id="LAZR01057068">
    <property type="protein sequence ID" value="KKK72819.1"/>
    <property type="molecule type" value="Genomic_DNA"/>
</dbReference>
<evidence type="ECO:0008006" key="2">
    <source>
        <dbReference type="Google" id="ProtNLM"/>
    </source>
</evidence>
<dbReference type="Pfam" id="PF25708">
    <property type="entry name" value="Phage_T7_Gp5_9"/>
    <property type="match status" value="1"/>
</dbReference>
<name>A0A0F9A2H3_9ZZZZ</name>
<dbReference type="AlphaFoldDB" id="A0A0F9A2H3"/>
<comment type="caution">
    <text evidence="1">The sequence shown here is derived from an EMBL/GenBank/DDBJ whole genome shotgun (WGS) entry which is preliminary data.</text>
</comment>
<sequence length="67" mass="7660">MNGNITITKDEYFRLRKAALKLNLLEIGGVDNWEWYGESLNPDGEKCIDDKEEDLKKEIVSEGGEND</sequence>
<protein>
    <recommendedName>
        <fullName evidence="2">Phage protein</fullName>
    </recommendedName>
</protein>
<evidence type="ECO:0000313" key="1">
    <source>
        <dbReference type="EMBL" id="KKK72819.1"/>
    </source>
</evidence>
<proteinExistence type="predicted"/>